<name>A0A4R4DFM9_9PROT</name>
<dbReference type="GO" id="GO:0004252">
    <property type="term" value="F:serine-type endopeptidase activity"/>
    <property type="evidence" value="ECO:0007669"/>
    <property type="project" value="InterPro"/>
</dbReference>
<organism evidence="5 6">
    <name type="scientific">Roseicella aquatilis</name>
    <dbReference type="NCBI Taxonomy" id="2527868"/>
    <lineage>
        <taxon>Bacteria</taxon>
        <taxon>Pseudomonadati</taxon>
        <taxon>Pseudomonadota</taxon>
        <taxon>Alphaproteobacteria</taxon>
        <taxon>Acetobacterales</taxon>
        <taxon>Roseomonadaceae</taxon>
        <taxon>Roseicella</taxon>
    </lineage>
</organism>
<dbReference type="EMBL" id="SKBM01000014">
    <property type="protein sequence ID" value="TCZ59707.1"/>
    <property type="molecule type" value="Genomic_DNA"/>
</dbReference>
<dbReference type="InterPro" id="IPR009003">
    <property type="entry name" value="Peptidase_S1_PA"/>
</dbReference>
<dbReference type="Pfam" id="PF13365">
    <property type="entry name" value="Trypsin_2"/>
    <property type="match status" value="1"/>
</dbReference>
<comment type="caution">
    <text evidence="5">The sequence shown here is derived from an EMBL/GenBank/DDBJ whole genome shotgun (WGS) entry which is preliminary data.</text>
</comment>
<dbReference type="InterPro" id="IPR036034">
    <property type="entry name" value="PDZ_sf"/>
</dbReference>
<feature type="region of interest" description="Disordered" evidence="3">
    <location>
        <begin position="44"/>
        <end position="90"/>
    </location>
</feature>
<dbReference type="AlphaFoldDB" id="A0A4R4DFM9"/>
<feature type="domain" description="PDZ" evidence="4">
    <location>
        <begin position="282"/>
        <end position="360"/>
    </location>
</feature>
<dbReference type="PROSITE" id="PS50106">
    <property type="entry name" value="PDZ"/>
    <property type="match status" value="1"/>
</dbReference>
<dbReference type="OrthoDB" id="9792183at2"/>
<dbReference type="SMART" id="SM00228">
    <property type="entry name" value="PDZ"/>
    <property type="match status" value="1"/>
</dbReference>
<gene>
    <name evidence="5" type="ORF">EXY23_15425</name>
</gene>
<dbReference type="SUPFAM" id="SSF50494">
    <property type="entry name" value="Trypsin-like serine proteases"/>
    <property type="match status" value="1"/>
</dbReference>
<evidence type="ECO:0000256" key="3">
    <source>
        <dbReference type="SAM" id="MobiDB-lite"/>
    </source>
</evidence>
<dbReference type="PANTHER" id="PTHR43343:SF3">
    <property type="entry name" value="PROTEASE DO-LIKE 8, CHLOROPLASTIC"/>
    <property type="match status" value="1"/>
</dbReference>
<evidence type="ECO:0000259" key="4">
    <source>
        <dbReference type="PROSITE" id="PS50106"/>
    </source>
</evidence>
<evidence type="ECO:0000313" key="6">
    <source>
        <dbReference type="Proteomes" id="UP000295023"/>
    </source>
</evidence>
<sequence>MRVHHAPGAVIEELHRPPAMHRIGQPHRGLVLCHASHMVIRAPPIEARPPPWGHPIGPPHPGNGPAPPASPASGQPAERAMTDASPPDPLAAFSDRLAALAAEAAGRVVAVHGRDGRARSGLLWAEGLVVTAEEALEHDDDLTLTLPDGEVVPASLAGRDPGTDVALLKAATGAFAPLPAAPPAALRTGHVALVVGRGEFGPAAAFGLAALVGGPWRSMRGGRVDRRIQLGLRLDPMAEGGAVLDHAGRLVGMAVPGPRRRTLAIPAETIARAVEQLRTRGRVARGYLGLAMQPVQLAEARGLIVVGVDPRSPAGQAGVLLGDVLVAWDGAPLGSVREMLARLDPDSVGTTVTLELIRAGQPHRVQVRIGERAAA</sequence>
<evidence type="ECO:0000256" key="2">
    <source>
        <dbReference type="ARBA" id="ARBA00022801"/>
    </source>
</evidence>
<dbReference type="Gene3D" id="2.30.42.10">
    <property type="match status" value="1"/>
</dbReference>
<evidence type="ECO:0000313" key="5">
    <source>
        <dbReference type="EMBL" id="TCZ59707.1"/>
    </source>
</evidence>
<dbReference type="PRINTS" id="PR00834">
    <property type="entry name" value="PROTEASES2C"/>
</dbReference>
<accession>A0A4R4DFM9</accession>
<feature type="compositionally biased region" description="Pro residues" evidence="3">
    <location>
        <begin position="46"/>
        <end position="70"/>
    </location>
</feature>
<dbReference type="InterPro" id="IPR001940">
    <property type="entry name" value="Peptidase_S1C"/>
</dbReference>
<proteinExistence type="predicted"/>
<dbReference type="InterPro" id="IPR051201">
    <property type="entry name" value="Chloro_Bact_Ser_Proteases"/>
</dbReference>
<dbReference type="Pfam" id="PF13180">
    <property type="entry name" value="PDZ_2"/>
    <property type="match status" value="1"/>
</dbReference>
<dbReference type="Proteomes" id="UP000295023">
    <property type="component" value="Unassembled WGS sequence"/>
</dbReference>
<protein>
    <submittedName>
        <fullName evidence="5">PDZ domain-containing protein</fullName>
    </submittedName>
</protein>
<reference evidence="5 6" key="1">
    <citation type="submission" date="2019-03" db="EMBL/GenBank/DDBJ databases">
        <title>Paracraurococcus aquatilis NE82 genome sequence.</title>
        <authorList>
            <person name="Zhao Y."/>
            <person name="Du Z."/>
        </authorList>
    </citation>
    <scope>NUCLEOTIDE SEQUENCE [LARGE SCALE GENOMIC DNA]</scope>
    <source>
        <strain evidence="5 6">NE82</strain>
    </source>
</reference>
<dbReference type="InterPro" id="IPR001478">
    <property type="entry name" value="PDZ"/>
</dbReference>
<dbReference type="PANTHER" id="PTHR43343">
    <property type="entry name" value="PEPTIDASE S12"/>
    <property type="match status" value="1"/>
</dbReference>
<evidence type="ECO:0000256" key="1">
    <source>
        <dbReference type="ARBA" id="ARBA00022670"/>
    </source>
</evidence>
<dbReference type="SUPFAM" id="SSF50156">
    <property type="entry name" value="PDZ domain-like"/>
    <property type="match status" value="1"/>
</dbReference>
<keyword evidence="6" id="KW-1185">Reference proteome</keyword>
<keyword evidence="1" id="KW-0645">Protease</keyword>
<keyword evidence="2" id="KW-0378">Hydrolase</keyword>
<dbReference type="Gene3D" id="2.40.10.120">
    <property type="match status" value="1"/>
</dbReference>
<dbReference type="GO" id="GO:0006508">
    <property type="term" value="P:proteolysis"/>
    <property type="evidence" value="ECO:0007669"/>
    <property type="project" value="UniProtKB-KW"/>
</dbReference>